<protein>
    <submittedName>
        <fullName evidence="2">ATP synthase F0 subunit 8</fullName>
    </submittedName>
</protein>
<keyword evidence="1" id="KW-0472">Membrane</keyword>
<dbReference type="AlphaFoldDB" id="A0A1S5QYW2"/>
<evidence type="ECO:0000256" key="1">
    <source>
        <dbReference type="SAM" id="Phobius"/>
    </source>
</evidence>
<organism evidence="2">
    <name type="scientific">Xanthostigma gobicola</name>
    <dbReference type="NCBI Taxonomy" id="1593331"/>
    <lineage>
        <taxon>Eukaryota</taxon>
        <taxon>Metazoa</taxon>
        <taxon>Ecdysozoa</taxon>
        <taxon>Arthropoda</taxon>
        <taxon>Hexapoda</taxon>
        <taxon>Insecta</taxon>
        <taxon>Pterygota</taxon>
        <taxon>Neoptera</taxon>
        <taxon>Endopterygota</taxon>
        <taxon>Raphidioptera</taxon>
        <taxon>Raphidiidae</taxon>
        <taxon>Xanthostigma</taxon>
    </lineage>
</organism>
<feature type="transmembrane region" description="Helical" evidence="1">
    <location>
        <begin position="12"/>
        <end position="32"/>
    </location>
</feature>
<geneLocation type="mitochondrion" evidence="2"/>
<evidence type="ECO:0000313" key="2">
    <source>
        <dbReference type="EMBL" id="AMW68100.1"/>
    </source>
</evidence>
<proteinExistence type="predicted"/>
<reference evidence="2" key="1">
    <citation type="submission" date="2015-08" db="EMBL/GenBank/DDBJ databases">
        <title>Mitochondrial genomes and implications for higher phylogeny of Neuroptera (Insecta: Neuropteroidea).</title>
        <authorList>
            <person name="Wang Y."/>
            <person name="Liu X."/>
            <person name="Winterton S.L."/>
            <person name="Yang D."/>
        </authorList>
    </citation>
    <scope>NUCLEOTIDE SEQUENCE</scope>
</reference>
<gene>
    <name evidence="2" type="primary">ATP8</name>
</gene>
<accession>A0A1S5QYW2</accession>
<dbReference type="EMBL" id="KT425093">
    <property type="protein sequence ID" value="AMW68100.1"/>
    <property type="molecule type" value="Genomic_DNA"/>
</dbReference>
<keyword evidence="1" id="KW-1133">Transmembrane helix</keyword>
<sequence>MPQMAPMNWFMFYLIFTLIFYLFYIIIFFNLFEKNFCFLKKSVNFTNKIIWKW</sequence>
<name>A0A1S5QYW2_9NEOP</name>
<keyword evidence="1" id="KW-0812">Transmembrane</keyword>
<keyword evidence="2" id="KW-0496">Mitochondrion</keyword>